<organism evidence="1 2">
    <name type="scientific">Clostridium phage CPQ9</name>
    <dbReference type="NCBI Taxonomy" id="2863152"/>
    <lineage>
        <taxon>Viruses</taxon>
        <taxon>Duplodnaviria</taxon>
        <taxon>Heunggongvirae</taxon>
        <taxon>Uroviricota</taxon>
        <taxon>Caudoviricetes</taxon>
        <taxon>Guelinviridae</taxon>
        <taxon>Brucesealvirus</taxon>
        <taxon>Brucesealvirus cpq9</taxon>
    </lineage>
</organism>
<proteinExistence type="predicted"/>
<protein>
    <submittedName>
        <fullName evidence="1">Uncharacterized protein</fullName>
    </submittedName>
</protein>
<reference evidence="1" key="1">
    <citation type="submission" date="2021-06" db="EMBL/GenBank/DDBJ databases">
        <authorList>
            <person name="Noor Mohammadi T."/>
            <person name="Li Y."/>
            <person name="Shen C."/>
            <person name="Masuda Y."/>
            <person name="Honjoh K.-I."/>
            <person name="Miyamoto T."/>
        </authorList>
    </citation>
    <scope>NUCLEOTIDE SEQUENCE</scope>
</reference>
<dbReference type="Proteomes" id="UP001144689">
    <property type="component" value="Segment"/>
</dbReference>
<sequence length="100" mass="11698">MNNQNIKNSIKEVAKVLANKWKGHNMSVEYMVDDTMVSFIDEYGVTSIYLKKWIDDNVYGSKVSVPNQYIIEDTAEHFENMIHYCYYNTDFPGRVEVMGE</sequence>
<evidence type="ECO:0000313" key="2">
    <source>
        <dbReference type="Proteomes" id="UP001144689"/>
    </source>
</evidence>
<name>A0A9Q7FGF7_9CAUD</name>
<keyword evidence="2" id="KW-1185">Reference proteome</keyword>
<dbReference type="EMBL" id="MZ401008">
    <property type="protein sequence ID" value="QYC53225.1"/>
    <property type="molecule type" value="Genomic_DNA"/>
</dbReference>
<evidence type="ECO:0000313" key="1">
    <source>
        <dbReference type="EMBL" id="QYC53225.1"/>
    </source>
</evidence>
<accession>A0A9Q7FGF7</accession>